<organism evidence="1 2">
    <name type="scientific">Symbiodinium natans</name>
    <dbReference type="NCBI Taxonomy" id="878477"/>
    <lineage>
        <taxon>Eukaryota</taxon>
        <taxon>Sar</taxon>
        <taxon>Alveolata</taxon>
        <taxon>Dinophyceae</taxon>
        <taxon>Suessiales</taxon>
        <taxon>Symbiodiniaceae</taxon>
        <taxon>Symbiodinium</taxon>
    </lineage>
</organism>
<reference evidence="1" key="1">
    <citation type="submission" date="2021-02" db="EMBL/GenBank/DDBJ databases">
        <authorList>
            <person name="Dougan E. K."/>
            <person name="Rhodes N."/>
            <person name="Thang M."/>
            <person name="Chan C."/>
        </authorList>
    </citation>
    <scope>NUCLEOTIDE SEQUENCE</scope>
</reference>
<dbReference type="InterPro" id="IPR019410">
    <property type="entry name" value="Methyltransf_16"/>
</dbReference>
<dbReference type="AlphaFoldDB" id="A0A812UDF0"/>
<dbReference type="OrthoDB" id="46564at2759"/>
<dbReference type="InterPro" id="IPR029063">
    <property type="entry name" value="SAM-dependent_MTases_sf"/>
</dbReference>
<dbReference type="EMBL" id="CAJNDS010002712">
    <property type="protein sequence ID" value="CAE7570444.1"/>
    <property type="molecule type" value="Genomic_DNA"/>
</dbReference>
<name>A0A812UDF0_9DINO</name>
<dbReference type="SUPFAM" id="SSF53335">
    <property type="entry name" value="S-adenosyl-L-methionine-dependent methyltransferases"/>
    <property type="match status" value="1"/>
</dbReference>
<dbReference type="Gene3D" id="3.40.50.150">
    <property type="entry name" value="Vaccinia Virus protein VP39"/>
    <property type="match status" value="1"/>
</dbReference>
<dbReference type="Pfam" id="PF10294">
    <property type="entry name" value="Methyltransf_16"/>
    <property type="match status" value="1"/>
</dbReference>
<keyword evidence="2" id="KW-1185">Reference proteome</keyword>
<protein>
    <submittedName>
        <fullName evidence="1">EEF1AKMT3 protein</fullName>
    </submittedName>
</protein>
<dbReference type="Proteomes" id="UP000604046">
    <property type="component" value="Unassembled WGS sequence"/>
</dbReference>
<accession>A0A812UDF0</accession>
<dbReference type="PANTHER" id="PTHR14614">
    <property type="entry name" value="HEPATOCELLULAR CARCINOMA-ASSOCIATED ANTIGEN"/>
    <property type="match status" value="1"/>
</dbReference>
<sequence>MDSMESFNFCEMPVAVHRATLAGRELLFWAAARQADVPFEMEEVSEVSKLLPEDFNDDGILNSMCACVFDTVPALCWRLSREAFVGRALELGSGMGLPGLWLAASGAHVTLTDCHPGVLRLLQLNVDLNSLQGRADVKALRWEEEPLWLAGFDLVIGSDILYEIPGFSLFNAAACALRPGGRLVLANTIRGASVGVAAIQRHAAAVGLCLIESVEAAAGEAPPRLFSPRRLMSALPARCRPCQVAIFEFRKVGDGEGKR</sequence>
<gene>
    <name evidence="1" type="primary">EEF1AKMT3</name>
    <name evidence="1" type="ORF">SNAT2548_LOCUS32469</name>
</gene>
<evidence type="ECO:0000313" key="1">
    <source>
        <dbReference type="EMBL" id="CAE7570444.1"/>
    </source>
</evidence>
<dbReference type="CDD" id="cd02440">
    <property type="entry name" value="AdoMet_MTases"/>
    <property type="match status" value="1"/>
</dbReference>
<evidence type="ECO:0000313" key="2">
    <source>
        <dbReference type="Proteomes" id="UP000604046"/>
    </source>
</evidence>
<proteinExistence type="predicted"/>
<comment type="caution">
    <text evidence="1">The sequence shown here is derived from an EMBL/GenBank/DDBJ whole genome shotgun (WGS) entry which is preliminary data.</text>
</comment>